<organism evidence="13 14">
    <name type="scientific">Sulfuriferula plumbiphila</name>
    <dbReference type="NCBI Taxonomy" id="171865"/>
    <lineage>
        <taxon>Bacteria</taxon>
        <taxon>Pseudomonadati</taxon>
        <taxon>Pseudomonadota</taxon>
        <taxon>Betaproteobacteria</taxon>
        <taxon>Nitrosomonadales</taxon>
        <taxon>Sulfuricellaceae</taxon>
        <taxon>Sulfuriferula</taxon>
    </lineage>
</organism>
<protein>
    <submittedName>
        <fullName evidence="13">Cobalt transporter</fullName>
    </submittedName>
</protein>
<keyword evidence="5" id="KW-0862">Zinc</keyword>
<dbReference type="NCBIfam" id="TIGR01297">
    <property type="entry name" value="CDF"/>
    <property type="match status" value="1"/>
</dbReference>
<dbReference type="RefSeq" id="WP_147075079.1">
    <property type="nucleotide sequence ID" value="NZ_AP021884.1"/>
</dbReference>
<proteinExistence type="inferred from homology"/>
<evidence type="ECO:0000256" key="3">
    <source>
        <dbReference type="ARBA" id="ARBA00022448"/>
    </source>
</evidence>
<evidence type="ECO:0000313" key="13">
    <source>
        <dbReference type="EMBL" id="GEP32147.1"/>
    </source>
</evidence>
<keyword evidence="8 10" id="KW-0472">Membrane</keyword>
<feature type="transmembrane region" description="Helical" evidence="10">
    <location>
        <begin position="137"/>
        <end position="159"/>
    </location>
</feature>
<evidence type="ECO:0000256" key="10">
    <source>
        <dbReference type="SAM" id="Phobius"/>
    </source>
</evidence>
<dbReference type="EMBL" id="BKAD01000051">
    <property type="protein sequence ID" value="GEP32147.1"/>
    <property type="molecule type" value="Genomic_DNA"/>
</dbReference>
<dbReference type="GO" id="GO:0005886">
    <property type="term" value="C:plasma membrane"/>
    <property type="evidence" value="ECO:0007669"/>
    <property type="project" value="TreeGrafter"/>
</dbReference>
<evidence type="ECO:0000313" key="14">
    <source>
        <dbReference type="Proteomes" id="UP000321337"/>
    </source>
</evidence>
<dbReference type="AlphaFoldDB" id="A0A512LCC4"/>
<feature type="domain" description="Cation efflux protein cytoplasmic" evidence="12">
    <location>
        <begin position="231"/>
        <end position="304"/>
    </location>
</feature>
<dbReference type="OrthoDB" id="271709at2"/>
<dbReference type="Gene3D" id="1.20.1510.10">
    <property type="entry name" value="Cation efflux protein transmembrane domain"/>
    <property type="match status" value="1"/>
</dbReference>
<dbReference type="InterPro" id="IPR050681">
    <property type="entry name" value="CDF/SLC30A"/>
</dbReference>
<keyword evidence="3" id="KW-0813">Transport</keyword>
<feature type="region of interest" description="Disordered" evidence="9">
    <location>
        <begin position="1"/>
        <end position="25"/>
    </location>
</feature>
<dbReference type="InterPro" id="IPR027469">
    <property type="entry name" value="Cation_efflux_TMD_sf"/>
</dbReference>
<evidence type="ECO:0000259" key="11">
    <source>
        <dbReference type="Pfam" id="PF01545"/>
    </source>
</evidence>
<feature type="transmembrane region" description="Helical" evidence="10">
    <location>
        <begin position="202"/>
        <end position="219"/>
    </location>
</feature>
<dbReference type="InterPro" id="IPR027470">
    <property type="entry name" value="Cation_efflux_CTD"/>
</dbReference>
<dbReference type="GO" id="GO:0005385">
    <property type="term" value="F:zinc ion transmembrane transporter activity"/>
    <property type="evidence" value="ECO:0007669"/>
    <property type="project" value="TreeGrafter"/>
</dbReference>
<evidence type="ECO:0000259" key="12">
    <source>
        <dbReference type="Pfam" id="PF16916"/>
    </source>
</evidence>
<name>A0A512LCC4_9PROT</name>
<dbReference type="SUPFAM" id="SSF160240">
    <property type="entry name" value="Cation efflux protein cytoplasmic domain-like"/>
    <property type="match status" value="1"/>
</dbReference>
<keyword evidence="14" id="KW-1185">Reference proteome</keyword>
<evidence type="ECO:0000256" key="9">
    <source>
        <dbReference type="SAM" id="MobiDB-lite"/>
    </source>
</evidence>
<keyword evidence="6 10" id="KW-1133">Transmembrane helix</keyword>
<comment type="similarity">
    <text evidence="2">Belongs to the cation diffusion facilitator (CDF) transporter (TC 2.A.4) family. SLC30A subfamily.</text>
</comment>
<keyword evidence="7" id="KW-0406">Ion transport</keyword>
<dbReference type="InterPro" id="IPR002524">
    <property type="entry name" value="Cation_efflux"/>
</dbReference>
<dbReference type="SUPFAM" id="SSF161111">
    <property type="entry name" value="Cation efflux protein transmembrane domain-like"/>
    <property type="match status" value="1"/>
</dbReference>
<evidence type="ECO:0000256" key="5">
    <source>
        <dbReference type="ARBA" id="ARBA00022906"/>
    </source>
</evidence>
<sequence length="320" mass="34432">MAHDHPHHDHPHHDEHDHHDHAPGHTHAPKDFGRAFLFGIILNSSFVVAEAVYGILGNSLALLADAGHNLSDVLGLLLAWGASTLVKRIPSKRFTYGLRSTSILAALINAVLLLVVTGGIAWEAVLRFRHPSDVEGMTVIVVAAFGVAINLGTALLFMAGRKGDLNVRGAFTHMAADAAISLGVVIAGFVIIYTGWHWLDPAVSLIISILIVIGTWGLLRDSVNLALHAVPEGIDSDKVRAYLTSVEGVSEVHDLHIWAMSTTETALTVHLVMPAGYPSDAFRSTVVDTLHERFKIAHSTIQIEINDSPHPCKLAPAEVV</sequence>
<dbReference type="Proteomes" id="UP000321337">
    <property type="component" value="Unassembled WGS sequence"/>
</dbReference>
<dbReference type="PANTHER" id="PTHR11562:SF17">
    <property type="entry name" value="RE54080P-RELATED"/>
    <property type="match status" value="1"/>
</dbReference>
<dbReference type="InterPro" id="IPR058533">
    <property type="entry name" value="Cation_efflux_TM"/>
</dbReference>
<keyword evidence="5" id="KW-0864">Zinc transport</keyword>
<feature type="transmembrane region" description="Helical" evidence="10">
    <location>
        <begin position="103"/>
        <end position="125"/>
    </location>
</feature>
<dbReference type="Pfam" id="PF16916">
    <property type="entry name" value="ZT_dimer"/>
    <property type="match status" value="1"/>
</dbReference>
<feature type="transmembrane region" description="Helical" evidence="10">
    <location>
        <begin position="35"/>
        <end position="56"/>
    </location>
</feature>
<accession>A0A512LCC4</accession>
<gene>
    <name evidence="13" type="ORF">TPL01_32850</name>
</gene>
<keyword evidence="4 10" id="KW-0812">Transmembrane</keyword>
<dbReference type="InterPro" id="IPR036837">
    <property type="entry name" value="Cation_efflux_CTD_sf"/>
</dbReference>
<feature type="transmembrane region" description="Helical" evidence="10">
    <location>
        <begin position="171"/>
        <end position="196"/>
    </location>
</feature>
<evidence type="ECO:0000256" key="1">
    <source>
        <dbReference type="ARBA" id="ARBA00004141"/>
    </source>
</evidence>
<feature type="domain" description="Cation efflux protein transmembrane" evidence="11">
    <location>
        <begin position="38"/>
        <end position="223"/>
    </location>
</feature>
<evidence type="ECO:0000256" key="4">
    <source>
        <dbReference type="ARBA" id="ARBA00022692"/>
    </source>
</evidence>
<evidence type="ECO:0000256" key="8">
    <source>
        <dbReference type="ARBA" id="ARBA00023136"/>
    </source>
</evidence>
<evidence type="ECO:0000256" key="2">
    <source>
        <dbReference type="ARBA" id="ARBA00008873"/>
    </source>
</evidence>
<comment type="subcellular location">
    <subcellularLocation>
        <location evidence="1">Membrane</location>
        <topology evidence="1">Multi-pass membrane protein</topology>
    </subcellularLocation>
</comment>
<dbReference type="PANTHER" id="PTHR11562">
    <property type="entry name" value="CATION EFFLUX PROTEIN/ ZINC TRANSPORTER"/>
    <property type="match status" value="1"/>
</dbReference>
<reference evidence="13 14" key="1">
    <citation type="submission" date="2019-07" db="EMBL/GenBank/DDBJ databases">
        <title>Whole genome shotgun sequence of Thiobacillus plumbophilus NBRC 107929.</title>
        <authorList>
            <person name="Hosoyama A."/>
            <person name="Uohara A."/>
            <person name="Ohji S."/>
            <person name="Ichikawa N."/>
        </authorList>
    </citation>
    <scope>NUCLEOTIDE SEQUENCE [LARGE SCALE GENOMIC DNA]</scope>
    <source>
        <strain evidence="13 14">NBRC 107929</strain>
    </source>
</reference>
<evidence type="ECO:0000256" key="6">
    <source>
        <dbReference type="ARBA" id="ARBA00022989"/>
    </source>
</evidence>
<evidence type="ECO:0000256" key="7">
    <source>
        <dbReference type="ARBA" id="ARBA00023065"/>
    </source>
</evidence>
<comment type="caution">
    <text evidence="13">The sequence shown here is derived from an EMBL/GenBank/DDBJ whole genome shotgun (WGS) entry which is preliminary data.</text>
</comment>
<dbReference type="Pfam" id="PF01545">
    <property type="entry name" value="Cation_efflux"/>
    <property type="match status" value="1"/>
</dbReference>